<dbReference type="EMBL" id="CAXAMM010041350">
    <property type="protein sequence ID" value="CAK9098802.1"/>
    <property type="molecule type" value="Genomic_DNA"/>
</dbReference>
<evidence type="ECO:0008006" key="4">
    <source>
        <dbReference type="Google" id="ProtNLM"/>
    </source>
</evidence>
<keyword evidence="1" id="KW-0812">Transmembrane</keyword>
<proteinExistence type="predicted"/>
<evidence type="ECO:0000313" key="3">
    <source>
        <dbReference type="Proteomes" id="UP001642464"/>
    </source>
</evidence>
<feature type="transmembrane region" description="Helical" evidence="1">
    <location>
        <begin position="242"/>
        <end position="262"/>
    </location>
</feature>
<accession>A0ABP0RDZ6</accession>
<feature type="transmembrane region" description="Helical" evidence="1">
    <location>
        <begin position="114"/>
        <end position="139"/>
    </location>
</feature>
<name>A0ABP0RDZ6_9DINO</name>
<evidence type="ECO:0000256" key="1">
    <source>
        <dbReference type="SAM" id="Phobius"/>
    </source>
</evidence>
<gene>
    <name evidence="2" type="ORF">SCF082_LOCUS46291</name>
</gene>
<feature type="transmembrane region" description="Helical" evidence="1">
    <location>
        <begin position="20"/>
        <end position="49"/>
    </location>
</feature>
<dbReference type="Proteomes" id="UP001642464">
    <property type="component" value="Unassembled WGS sequence"/>
</dbReference>
<evidence type="ECO:0000313" key="2">
    <source>
        <dbReference type="EMBL" id="CAK9098802.1"/>
    </source>
</evidence>
<protein>
    <recommendedName>
        <fullName evidence="4">Ion transport domain-containing protein</fullName>
    </recommendedName>
</protein>
<keyword evidence="1" id="KW-1133">Transmembrane helix</keyword>
<keyword evidence="1" id="KW-0472">Membrane</keyword>
<reference evidence="2 3" key="1">
    <citation type="submission" date="2024-02" db="EMBL/GenBank/DDBJ databases">
        <authorList>
            <person name="Chen Y."/>
            <person name="Shah S."/>
            <person name="Dougan E. K."/>
            <person name="Thang M."/>
            <person name="Chan C."/>
        </authorList>
    </citation>
    <scope>NUCLEOTIDE SEQUENCE [LARGE SCALE GENOMIC DNA]</scope>
</reference>
<sequence>MAWLRLLASLRGYTWLGLRFLPIIKAIINSMSFFFITGMCLLASSHAYYQIGPRKEDPLPVFSAFAIPFRLGILGDFDLFEIEGTDTKYIEGTDNETNETSWEPEDPKPGDDHLFIMVVFLVTSIGITFMLVNMFIAVLTQSLQHFQSNARQLFTKSRAQMLTEMHVRPWRILRRCIDKCKETYASHSEKRKQNRDTIRTIAPNPKCNELPGLMLFWSLSPLRFVFGKYGHIWLWHQLTNRWITVLLLLLSPLLFAVSLVMIDDPLFDLRVLRFSTVWYSARVLFFGICGWKTDGKDPPEQVEAYRVSDCVIHVLSRLSPKSNTINLRQ</sequence>
<organism evidence="2 3">
    <name type="scientific">Durusdinium trenchii</name>
    <dbReference type="NCBI Taxonomy" id="1381693"/>
    <lineage>
        <taxon>Eukaryota</taxon>
        <taxon>Sar</taxon>
        <taxon>Alveolata</taxon>
        <taxon>Dinophyceae</taxon>
        <taxon>Suessiales</taxon>
        <taxon>Symbiodiniaceae</taxon>
        <taxon>Durusdinium</taxon>
    </lineage>
</organism>
<comment type="caution">
    <text evidence="2">The sequence shown here is derived from an EMBL/GenBank/DDBJ whole genome shotgun (WGS) entry which is preliminary data.</text>
</comment>
<keyword evidence="3" id="KW-1185">Reference proteome</keyword>